<evidence type="ECO:0000313" key="3">
    <source>
        <dbReference type="EMBL" id="GGO93442.1"/>
    </source>
</evidence>
<dbReference type="RefSeq" id="WP_265805272.1">
    <property type="nucleotide sequence ID" value="NZ_BMMS01000020.1"/>
</dbReference>
<dbReference type="GO" id="GO:0004674">
    <property type="term" value="F:protein serine/threonine kinase activity"/>
    <property type="evidence" value="ECO:0007669"/>
    <property type="project" value="UniProtKB-KW"/>
</dbReference>
<evidence type="ECO:0000259" key="2">
    <source>
        <dbReference type="Pfam" id="PF13581"/>
    </source>
</evidence>
<keyword evidence="4" id="KW-1185">Reference proteome</keyword>
<evidence type="ECO:0000313" key="4">
    <source>
        <dbReference type="Proteomes" id="UP000641932"/>
    </source>
</evidence>
<evidence type="ECO:0000256" key="1">
    <source>
        <dbReference type="ARBA" id="ARBA00022527"/>
    </source>
</evidence>
<accession>A0A917ZTQ0</accession>
<keyword evidence="1" id="KW-0808">Transferase</keyword>
<dbReference type="Proteomes" id="UP000641932">
    <property type="component" value="Unassembled WGS sequence"/>
</dbReference>
<dbReference type="AlphaFoldDB" id="A0A917ZTQ0"/>
<dbReference type="PANTHER" id="PTHR35526">
    <property type="entry name" value="ANTI-SIGMA-F FACTOR RSBW-RELATED"/>
    <property type="match status" value="1"/>
</dbReference>
<name>A0A917ZTQ0_9ACTN</name>
<dbReference type="Gene3D" id="3.30.565.10">
    <property type="entry name" value="Histidine kinase-like ATPase, C-terminal domain"/>
    <property type="match status" value="1"/>
</dbReference>
<dbReference type="PANTHER" id="PTHR35526:SF3">
    <property type="entry name" value="ANTI-SIGMA-F FACTOR RSBW"/>
    <property type="match status" value="1"/>
</dbReference>
<feature type="domain" description="Histidine kinase/HSP90-like ATPase" evidence="2">
    <location>
        <begin position="13"/>
        <end position="121"/>
    </location>
</feature>
<dbReference type="InterPro" id="IPR036890">
    <property type="entry name" value="HATPase_C_sf"/>
</dbReference>
<comment type="caution">
    <text evidence="3">The sequence shown here is derived from an EMBL/GenBank/DDBJ whole genome shotgun (WGS) entry which is preliminary data.</text>
</comment>
<dbReference type="CDD" id="cd16936">
    <property type="entry name" value="HATPase_RsbW-like"/>
    <property type="match status" value="1"/>
</dbReference>
<dbReference type="EMBL" id="BMMS01000020">
    <property type="protein sequence ID" value="GGO93442.1"/>
    <property type="molecule type" value="Genomic_DNA"/>
</dbReference>
<dbReference type="Pfam" id="PF13581">
    <property type="entry name" value="HATPase_c_2"/>
    <property type="match status" value="1"/>
</dbReference>
<gene>
    <name evidence="3" type="ORF">GCM10012280_45990</name>
</gene>
<reference evidence="3" key="2">
    <citation type="submission" date="2020-09" db="EMBL/GenBank/DDBJ databases">
        <authorList>
            <person name="Sun Q."/>
            <person name="Zhou Y."/>
        </authorList>
    </citation>
    <scope>NUCLEOTIDE SEQUENCE</scope>
    <source>
        <strain evidence="3">CGMCC 4.7201</strain>
    </source>
</reference>
<keyword evidence="1" id="KW-0723">Serine/threonine-protein kinase</keyword>
<protein>
    <recommendedName>
        <fullName evidence="2">Histidine kinase/HSP90-like ATPase domain-containing protein</fullName>
    </recommendedName>
</protein>
<reference evidence="3" key="1">
    <citation type="journal article" date="2014" name="Int. J. Syst. Evol. Microbiol.">
        <title>Complete genome sequence of Corynebacterium casei LMG S-19264T (=DSM 44701T), isolated from a smear-ripened cheese.</title>
        <authorList>
            <consortium name="US DOE Joint Genome Institute (JGI-PGF)"/>
            <person name="Walter F."/>
            <person name="Albersmeier A."/>
            <person name="Kalinowski J."/>
            <person name="Ruckert C."/>
        </authorList>
    </citation>
    <scope>NUCLEOTIDE SEQUENCE</scope>
    <source>
        <strain evidence="3">CGMCC 4.7201</strain>
    </source>
</reference>
<keyword evidence="1" id="KW-0418">Kinase</keyword>
<dbReference type="InterPro" id="IPR003594">
    <property type="entry name" value="HATPase_dom"/>
</dbReference>
<dbReference type="InterPro" id="IPR050267">
    <property type="entry name" value="Anti-sigma-factor_SerPK"/>
</dbReference>
<dbReference type="SUPFAM" id="SSF55874">
    <property type="entry name" value="ATPase domain of HSP90 chaperone/DNA topoisomerase II/histidine kinase"/>
    <property type="match status" value="1"/>
</dbReference>
<proteinExistence type="predicted"/>
<sequence length="128" mass="13562">MVGDAAPTRRARAAVRRVTAELGVSTAADPALRDRAEAAVLIASELVANAWRHAHGAVEMRLCWHDGVLTLEVDDRSATPPAVVPDSERGAHGGYGLTLVDHLADAWGVQRRPSGKTVWARCALPLVG</sequence>
<organism evidence="3 4">
    <name type="scientific">Wenjunlia tyrosinilytica</name>
    <dbReference type="NCBI Taxonomy" id="1544741"/>
    <lineage>
        <taxon>Bacteria</taxon>
        <taxon>Bacillati</taxon>
        <taxon>Actinomycetota</taxon>
        <taxon>Actinomycetes</taxon>
        <taxon>Kitasatosporales</taxon>
        <taxon>Streptomycetaceae</taxon>
        <taxon>Wenjunlia</taxon>
    </lineage>
</organism>